<accession>X1QF95</accession>
<protein>
    <submittedName>
        <fullName evidence="1">Uncharacterized protein</fullName>
    </submittedName>
</protein>
<sequence>MGFIDRLGPEYGPLIDDLHFFEQHSTRLFPEETTDICSIIANVLADTWSDWTEIVDSPGGVTLSSKFASKPGHLSAMLIEDTSVVSSVFVVELAYGTPKVIVSRFRIQSETNKLPTAESPRVRANHIPAGETIYYRCMCEAANTPAESLEVHFRYFLHGE</sequence>
<reference evidence="1" key="1">
    <citation type="journal article" date="2014" name="Front. Microbiol.">
        <title>High frequency of phylogenetically diverse reductive dehalogenase-homologous genes in deep subseafloor sedimentary metagenomes.</title>
        <authorList>
            <person name="Kawai M."/>
            <person name="Futagami T."/>
            <person name="Toyoda A."/>
            <person name="Takaki Y."/>
            <person name="Nishi S."/>
            <person name="Hori S."/>
            <person name="Arai W."/>
            <person name="Tsubouchi T."/>
            <person name="Morono Y."/>
            <person name="Uchiyama I."/>
            <person name="Ito T."/>
            <person name="Fujiyama A."/>
            <person name="Inagaki F."/>
            <person name="Takami H."/>
        </authorList>
    </citation>
    <scope>NUCLEOTIDE SEQUENCE</scope>
    <source>
        <strain evidence="1">Expedition CK06-06</strain>
    </source>
</reference>
<evidence type="ECO:0000313" key="1">
    <source>
        <dbReference type="EMBL" id="GAI66873.1"/>
    </source>
</evidence>
<comment type="caution">
    <text evidence="1">The sequence shown here is derived from an EMBL/GenBank/DDBJ whole genome shotgun (WGS) entry which is preliminary data.</text>
</comment>
<dbReference type="AlphaFoldDB" id="X1QF95"/>
<proteinExistence type="predicted"/>
<gene>
    <name evidence="1" type="ORF">S12H4_06000</name>
</gene>
<organism evidence="1">
    <name type="scientific">marine sediment metagenome</name>
    <dbReference type="NCBI Taxonomy" id="412755"/>
    <lineage>
        <taxon>unclassified sequences</taxon>
        <taxon>metagenomes</taxon>
        <taxon>ecological metagenomes</taxon>
    </lineage>
</organism>
<dbReference type="EMBL" id="BARW01002053">
    <property type="protein sequence ID" value="GAI66873.1"/>
    <property type="molecule type" value="Genomic_DNA"/>
</dbReference>
<name>X1QF95_9ZZZZ</name>